<dbReference type="GO" id="GO:0004177">
    <property type="term" value="F:aminopeptidase activity"/>
    <property type="evidence" value="ECO:0007669"/>
    <property type="project" value="UniProtKB-KW"/>
</dbReference>
<dbReference type="InterPro" id="IPR002410">
    <property type="entry name" value="Peptidase_S33"/>
</dbReference>
<gene>
    <name evidence="4" type="primary">pepIP</name>
    <name evidence="4" type="ORF">ELLFYP34_03401</name>
</gene>
<dbReference type="InterPro" id="IPR029058">
    <property type="entry name" value="AB_hydrolase_fold"/>
</dbReference>
<dbReference type="PANTHER" id="PTHR43798">
    <property type="entry name" value="MONOACYLGLYCEROL LIPASE"/>
    <property type="match status" value="1"/>
</dbReference>
<dbReference type="SUPFAM" id="SSF53474">
    <property type="entry name" value="alpha/beta-Hydrolases"/>
    <property type="match status" value="1"/>
</dbReference>
<keyword evidence="4" id="KW-0645">Protease</keyword>
<dbReference type="InterPro" id="IPR050266">
    <property type="entry name" value="AB_hydrolase_sf"/>
</dbReference>
<reference evidence="4" key="1">
    <citation type="submission" date="2019-11" db="EMBL/GenBank/DDBJ databases">
        <authorList>
            <person name="Feng L."/>
        </authorList>
    </citation>
    <scope>NUCLEOTIDE SEQUENCE</scope>
    <source>
        <strain evidence="4">ElimosumLFYP34</strain>
    </source>
</reference>
<name>A0A6N3EDC9_EUBLI</name>
<dbReference type="EMBL" id="CACRTR010000011">
    <property type="protein sequence ID" value="VYU37955.1"/>
    <property type="molecule type" value="Genomic_DNA"/>
</dbReference>
<dbReference type="Pfam" id="PF00561">
    <property type="entry name" value="Abhydrolase_1"/>
    <property type="match status" value="1"/>
</dbReference>
<protein>
    <submittedName>
        <fullName evidence="4">Proline iminopeptidase</fullName>
        <ecNumber evidence="4">3.4.11.5</ecNumber>
    </submittedName>
</protein>
<dbReference type="PRINTS" id="PR00793">
    <property type="entry name" value="PROAMNOPTASE"/>
</dbReference>
<feature type="domain" description="AB hydrolase-1" evidence="3">
    <location>
        <begin position="35"/>
        <end position="303"/>
    </location>
</feature>
<dbReference type="AlphaFoldDB" id="A0A6N3EDC9"/>
<evidence type="ECO:0000259" key="3">
    <source>
        <dbReference type="Pfam" id="PF00561"/>
    </source>
</evidence>
<dbReference type="GO" id="GO:0016020">
    <property type="term" value="C:membrane"/>
    <property type="evidence" value="ECO:0007669"/>
    <property type="project" value="TreeGrafter"/>
</dbReference>
<dbReference type="GO" id="GO:0006508">
    <property type="term" value="P:proteolysis"/>
    <property type="evidence" value="ECO:0007669"/>
    <property type="project" value="InterPro"/>
</dbReference>
<dbReference type="PANTHER" id="PTHR43798:SF33">
    <property type="entry name" value="HYDROLASE, PUTATIVE (AFU_ORTHOLOGUE AFUA_2G14860)-RELATED"/>
    <property type="match status" value="1"/>
</dbReference>
<sequence>MKKKPPIPDNFTEEYIAVGGIEEYTLHYTAAPELPVLLFIHGGPGSSEAYFAYVMEEIFADLCTVVYYDQRGTGKTFMRNPGASPDLQNLMSDLHETVEALKAHYQKDRLFILGHSWGTVLGALYALEHPENVAAYIGVGQLVDVVENEQAGYDALKRAVIRSGNSRDIQKLRHIGPYPERPFDEVMLRKMTKINALKQKYFPDGKIGSIIKSALKSPIFKPSDVLGLFQSNKLNAALLVSVSNFTLYDYSHDYKVPVYFISGDRDMTTPASEAQKYLKRLTAPAKKEFRIKNAGHTPMFDDPKAFKEAMSAILKN</sequence>
<evidence type="ECO:0000256" key="2">
    <source>
        <dbReference type="ARBA" id="ARBA00022801"/>
    </source>
</evidence>
<dbReference type="InterPro" id="IPR000073">
    <property type="entry name" value="AB_hydrolase_1"/>
</dbReference>
<dbReference type="EC" id="3.4.11.5" evidence="4"/>
<keyword evidence="4" id="KW-0031">Aminopeptidase</keyword>
<keyword evidence="2 4" id="KW-0378">Hydrolase</keyword>
<organism evidence="4">
    <name type="scientific">Eubacterium limosum</name>
    <dbReference type="NCBI Taxonomy" id="1736"/>
    <lineage>
        <taxon>Bacteria</taxon>
        <taxon>Bacillati</taxon>
        <taxon>Bacillota</taxon>
        <taxon>Clostridia</taxon>
        <taxon>Eubacteriales</taxon>
        <taxon>Eubacteriaceae</taxon>
        <taxon>Eubacterium</taxon>
    </lineage>
</organism>
<proteinExistence type="inferred from homology"/>
<evidence type="ECO:0000313" key="4">
    <source>
        <dbReference type="EMBL" id="VYU37955.1"/>
    </source>
</evidence>
<evidence type="ECO:0000256" key="1">
    <source>
        <dbReference type="ARBA" id="ARBA00010088"/>
    </source>
</evidence>
<dbReference type="Gene3D" id="3.40.50.1820">
    <property type="entry name" value="alpha/beta hydrolase"/>
    <property type="match status" value="1"/>
</dbReference>
<accession>A0A6N3EDC9</accession>
<comment type="similarity">
    <text evidence="1">Belongs to the peptidase S33 family.</text>
</comment>